<dbReference type="GO" id="GO:0008270">
    <property type="term" value="F:zinc ion binding"/>
    <property type="evidence" value="ECO:0007669"/>
    <property type="project" value="UniProtKB-KW"/>
</dbReference>
<keyword evidence="3" id="KW-0862">Zinc</keyword>
<organism evidence="6 7">
    <name type="scientific">Linum tenue</name>
    <dbReference type="NCBI Taxonomy" id="586396"/>
    <lineage>
        <taxon>Eukaryota</taxon>
        <taxon>Viridiplantae</taxon>
        <taxon>Streptophyta</taxon>
        <taxon>Embryophyta</taxon>
        <taxon>Tracheophyta</taxon>
        <taxon>Spermatophyta</taxon>
        <taxon>Magnoliopsida</taxon>
        <taxon>eudicotyledons</taxon>
        <taxon>Gunneridae</taxon>
        <taxon>Pentapetalae</taxon>
        <taxon>rosids</taxon>
        <taxon>fabids</taxon>
        <taxon>Malpighiales</taxon>
        <taxon>Linaceae</taxon>
        <taxon>Linum</taxon>
    </lineage>
</organism>
<name>A0AAV0KMF6_9ROSI</name>
<dbReference type="Proteomes" id="UP001154282">
    <property type="component" value="Unassembled WGS sequence"/>
</dbReference>
<evidence type="ECO:0000256" key="4">
    <source>
        <dbReference type="PROSITE-ProRule" id="PRU01343"/>
    </source>
</evidence>
<dbReference type="PROSITE" id="PS51999">
    <property type="entry name" value="ZF_GRF"/>
    <property type="match status" value="1"/>
</dbReference>
<dbReference type="EMBL" id="CAMGYJ010000005">
    <property type="protein sequence ID" value="CAI0423276.1"/>
    <property type="molecule type" value="Genomic_DNA"/>
</dbReference>
<keyword evidence="7" id="KW-1185">Reference proteome</keyword>
<evidence type="ECO:0000313" key="6">
    <source>
        <dbReference type="EMBL" id="CAI0423276.1"/>
    </source>
</evidence>
<evidence type="ECO:0000259" key="5">
    <source>
        <dbReference type="PROSITE" id="PS51999"/>
    </source>
</evidence>
<evidence type="ECO:0000256" key="1">
    <source>
        <dbReference type="ARBA" id="ARBA00022723"/>
    </source>
</evidence>
<dbReference type="PANTHER" id="PTHR33248">
    <property type="entry name" value="ZINC ION-BINDING PROTEIN"/>
    <property type="match status" value="1"/>
</dbReference>
<sequence>MLLGMVLFHYSLVWHVNVLLFSPQFWAYTWLLGISNLLLMLCFDECILRSQYFFIAIVIFTHTFENRHIIMLTLDNLKKLEKKESSRGEFGSQRFRQPTSNDIMCECGRLAVVRISRTTLNPNRKFFCCAKRGSKKVDKGCGLFEWFDIRMAIEKERHRLDALIRFLEAEKVYLKEKNGLLIEANKNLRKSVAQTLR</sequence>
<comment type="caution">
    <text evidence="6">The sequence shown here is derived from an EMBL/GenBank/DDBJ whole genome shotgun (WGS) entry which is preliminary data.</text>
</comment>
<evidence type="ECO:0000313" key="7">
    <source>
        <dbReference type="Proteomes" id="UP001154282"/>
    </source>
</evidence>
<dbReference type="InterPro" id="IPR010666">
    <property type="entry name" value="Znf_GRF"/>
</dbReference>
<evidence type="ECO:0000256" key="3">
    <source>
        <dbReference type="ARBA" id="ARBA00022833"/>
    </source>
</evidence>
<keyword evidence="2 4" id="KW-0863">Zinc-finger</keyword>
<evidence type="ECO:0000256" key="2">
    <source>
        <dbReference type="ARBA" id="ARBA00022771"/>
    </source>
</evidence>
<feature type="domain" description="GRF-type" evidence="5">
    <location>
        <begin position="105"/>
        <end position="150"/>
    </location>
</feature>
<gene>
    <name evidence="6" type="ORF">LITE_LOCUS19454</name>
</gene>
<protein>
    <recommendedName>
        <fullName evidence="5">GRF-type domain-containing protein</fullName>
    </recommendedName>
</protein>
<proteinExistence type="predicted"/>
<dbReference type="AlphaFoldDB" id="A0AAV0KMF6"/>
<reference evidence="6" key="1">
    <citation type="submission" date="2022-08" db="EMBL/GenBank/DDBJ databases">
        <authorList>
            <person name="Gutierrez-Valencia J."/>
        </authorList>
    </citation>
    <scope>NUCLEOTIDE SEQUENCE</scope>
</reference>
<dbReference type="Pfam" id="PF06839">
    <property type="entry name" value="Zn_ribbon_GRF"/>
    <property type="match status" value="1"/>
</dbReference>
<accession>A0AAV0KMF6</accession>
<keyword evidence="1" id="KW-0479">Metal-binding</keyword>